<gene>
    <name evidence="2" type="ORF">HNR73_007266</name>
</gene>
<dbReference type="Gene3D" id="3.90.1200.10">
    <property type="match status" value="1"/>
</dbReference>
<evidence type="ECO:0000259" key="1">
    <source>
        <dbReference type="Pfam" id="PF01636"/>
    </source>
</evidence>
<dbReference type="Proteomes" id="UP000548476">
    <property type="component" value="Unassembled WGS sequence"/>
</dbReference>
<dbReference type="EMBL" id="JACHGT010000021">
    <property type="protein sequence ID" value="MBB6039372.1"/>
    <property type="molecule type" value="Genomic_DNA"/>
</dbReference>
<feature type="domain" description="Aminoglycoside phosphotransferase" evidence="1">
    <location>
        <begin position="30"/>
        <end position="249"/>
    </location>
</feature>
<dbReference type="PANTHER" id="PTHR21310:SF42">
    <property type="entry name" value="BIFUNCTIONAL AAC_APH"/>
    <property type="match status" value="1"/>
</dbReference>
<reference evidence="2 3" key="1">
    <citation type="submission" date="2020-08" db="EMBL/GenBank/DDBJ databases">
        <title>Genomic Encyclopedia of Type Strains, Phase IV (KMG-IV): sequencing the most valuable type-strain genomes for metagenomic binning, comparative biology and taxonomic classification.</title>
        <authorList>
            <person name="Goeker M."/>
        </authorList>
    </citation>
    <scope>NUCLEOTIDE SEQUENCE [LARGE SCALE GENOMIC DNA]</scope>
    <source>
        <strain evidence="2 3">YIM 65646</strain>
    </source>
</reference>
<dbReference type="SUPFAM" id="SSF56112">
    <property type="entry name" value="Protein kinase-like (PK-like)"/>
    <property type="match status" value="1"/>
</dbReference>
<keyword evidence="3" id="KW-1185">Reference proteome</keyword>
<evidence type="ECO:0000313" key="3">
    <source>
        <dbReference type="Proteomes" id="UP000548476"/>
    </source>
</evidence>
<accession>A0A841G0R9</accession>
<sequence>MTPTLDLARRLVAEQFPHWRELPLTLLEPAGSDNVIYRLGEDLAVRFPNEWAAGQAAKENLLLPRLAPHLPLAIPVPVGLGVPALGFPWHWSVSRWLTGDTATVDGLADPPTAAAELAGFLKALRGLPTDGVAPDTGDPLAERDRSTREAIAAVAGVFDSVALTEVWEDALAAPAWAGPPVWHHGDMHNGNLLTVDGRLDAVIDFGGLGVGDPAGDLVVAWTLFEREAREVFRAALGVDDATWTRGRGWAVSTGLNAYVAYAATRPSVAENTTRQIGWALSDRPRRPDARR</sequence>
<dbReference type="InterPro" id="IPR051678">
    <property type="entry name" value="AGP_Transferase"/>
</dbReference>
<dbReference type="InterPro" id="IPR011009">
    <property type="entry name" value="Kinase-like_dom_sf"/>
</dbReference>
<evidence type="ECO:0000313" key="2">
    <source>
        <dbReference type="EMBL" id="MBB6039372.1"/>
    </source>
</evidence>
<keyword evidence="2" id="KW-0418">Kinase</keyword>
<dbReference type="RefSeq" id="WP_203686765.1">
    <property type="nucleotide sequence ID" value="NZ_BONT01000077.1"/>
</dbReference>
<protein>
    <submittedName>
        <fullName evidence="2">Aminoglycoside phosphotransferase (APT) family kinase protein</fullName>
    </submittedName>
</protein>
<comment type="caution">
    <text evidence="2">The sequence shown here is derived from an EMBL/GenBank/DDBJ whole genome shotgun (WGS) entry which is preliminary data.</text>
</comment>
<keyword evidence="2" id="KW-0808">Transferase</keyword>
<dbReference type="CDD" id="cd05155">
    <property type="entry name" value="APH_ChoK_like_1"/>
    <property type="match status" value="1"/>
</dbReference>
<dbReference type="AlphaFoldDB" id="A0A841G0R9"/>
<dbReference type="Gene3D" id="3.30.200.20">
    <property type="entry name" value="Phosphorylase Kinase, domain 1"/>
    <property type="match status" value="1"/>
</dbReference>
<dbReference type="PANTHER" id="PTHR21310">
    <property type="entry name" value="AMINOGLYCOSIDE PHOSPHOTRANSFERASE-RELATED-RELATED"/>
    <property type="match status" value="1"/>
</dbReference>
<dbReference type="Pfam" id="PF01636">
    <property type="entry name" value="APH"/>
    <property type="match status" value="1"/>
</dbReference>
<proteinExistence type="predicted"/>
<organism evidence="2 3">
    <name type="scientific">Phytomonospora endophytica</name>
    <dbReference type="NCBI Taxonomy" id="714109"/>
    <lineage>
        <taxon>Bacteria</taxon>
        <taxon>Bacillati</taxon>
        <taxon>Actinomycetota</taxon>
        <taxon>Actinomycetes</taxon>
        <taxon>Micromonosporales</taxon>
        <taxon>Micromonosporaceae</taxon>
        <taxon>Phytomonospora</taxon>
    </lineage>
</organism>
<name>A0A841G0R9_9ACTN</name>
<dbReference type="InterPro" id="IPR002575">
    <property type="entry name" value="Aminoglycoside_PTrfase"/>
</dbReference>
<dbReference type="GO" id="GO:0016301">
    <property type="term" value="F:kinase activity"/>
    <property type="evidence" value="ECO:0007669"/>
    <property type="project" value="UniProtKB-KW"/>
</dbReference>